<organism evidence="1 2">
    <name type="scientific">Gymnopilus junonius</name>
    <name type="common">Spectacular rustgill mushroom</name>
    <name type="synonym">Gymnopilus spectabilis subsp. junonius</name>
    <dbReference type="NCBI Taxonomy" id="109634"/>
    <lineage>
        <taxon>Eukaryota</taxon>
        <taxon>Fungi</taxon>
        <taxon>Dikarya</taxon>
        <taxon>Basidiomycota</taxon>
        <taxon>Agaricomycotina</taxon>
        <taxon>Agaricomycetes</taxon>
        <taxon>Agaricomycetidae</taxon>
        <taxon>Agaricales</taxon>
        <taxon>Agaricineae</taxon>
        <taxon>Hymenogastraceae</taxon>
        <taxon>Gymnopilus</taxon>
    </lineage>
</organism>
<protein>
    <submittedName>
        <fullName evidence="1">Uncharacterized protein</fullName>
    </submittedName>
</protein>
<dbReference type="AlphaFoldDB" id="A0A9P5NJX5"/>
<evidence type="ECO:0000313" key="1">
    <source>
        <dbReference type="EMBL" id="KAF8891472.1"/>
    </source>
</evidence>
<keyword evidence="2" id="KW-1185">Reference proteome</keyword>
<dbReference type="Proteomes" id="UP000724874">
    <property type="component" value="Unassembled WGS sequence"/>
</dbReference>
<comment type="caution">
    <text evidence="1">The sequence shown here is derived from an EMBL/GenBank/DDBJ whole genome shotgun (WGS) entry which is preliminary data.</text>
</comment>
<name>A0A9P5NJX5_GYMJU</name>
<dbReference type="EMBL" id="JADNYJ010000072">
    <property type="protein sequence ID" value="KAF8891472.1"/>
    <property type="molecule type" value="Genomic_DNA"/>
</dbReference>
<dbReference type="OrthoDB" id="2553626at2759"/>
<proteinExistence type="predicted"/>
<accession>A0A9P5NJX5</accession>
<sequence>MSATSRPSVPASGLGNAGYEYFTSCLKNIALSGEECDKNKNYDDEFFDQLTINVRVVGAWLKGRFRNVSSEVIGQVLKLFSPNLVHEDFMLGSEFVALRLIIHAQNRENVNRSLAFVHTVPFESAGTDYPRFTTLHRECWGRPIDHSLTTLPNDMALDGPPLSCERSENMKDDVLPGEPFLKVFGKQFLVRA</sequence>
<reference evidence="1" key="1">
    <citation type="submission" date="2020-11" db="EMBL/GenBank/DDBJ databases">
        <authorList>
            <consortium name="DOE Joint Genome Institute"/>
            <person name="Ahrendt S."/>
            <person name="Riley R."/>
            <person name="Andreopoulos W."/>
            <person name="LaButti K."/>
            <person name="Pangilinan J."/>
            <person name="Ruiz-duenas F.J."/>
            <person name="Barrasa J.M."/>
            <person name="Sanchez-Garcia M."/>
            <person name="Camarero S."/>
            <person name="Miyauchi S."/>
            <person name="Serrano A."/>
            <person name="Linde D."/>
            <person name="Babiker R."/>
            <person name="Drula E."/>
            <person name="Ayuso-Fernandez I."/>
            <person name="Pacheco R."/>
            <person name="Padilla G."/>
            <person name="Ferreira P."/>
            <person name="Barriuso J."/>
            <person name="Kellner H."/>
            <person name="Castanera R."/>
            <person name="Alfaro M."/>
            <person name="Ramirez L."/>
            <person name="Pisabarro A.G."/>
            <person name="Kuo A."/>
            <person name="Tritt A."/>
            <person name="Lipzen A."/>
            <person name="He G."/>
            <person name="Yan M."/>
            <person name="Ng V."/>
            <person name="Cullen D."/>
            <person name="Martin F."/>
            <person name="Rosso M.-N."/>
            <person name="Henrissat B."/>
            <person name="Hibbett D."/>
            <person name="Martinez A.T."/>
            <person name="Grigoriev I.V."/>
        </authorList>
    </citation>
    <scope>NUCLEOTIDE SEQUENCE</scope>
    <source>
        <strain evidence="1">AH 44721</strain>
    </source>
</reference>
<evidence type="ECO:0000313" key="2">
    <source>
        <dbReference type="Proteomes" id="UP000724874"/>
    </source>
</evidence>
<gene>
    <name evidence="1" type="ORF">CPB84DRAFT_1848958</name>
</gene>